<dbReference type="Pfam" id="PF00370">
    <property type="entry name" value="FGGY_N"/>
    <property type="match status" value="1"/>
</dbReference>
<gene>
    <name evidence="8" type="ORF">GCM10011509_08140</name>
</gene>
<dbReference type="EMBL" id="BMLB01000002">
    <property type="protein sequence ID" value="GGK62098.1"/>
    <property type="molecule type" value="Genomic_DNA"/>
</dbReference>
<evidence type="ECO:0000256" key="1">
    <source>
        <dbReference type="ARBA" id="ARBA00009156"/>
    </source>
</evidence>
<evidence type="ECO:0000313" key="8">
    <source>
        <dbReference type="EMBL" id="GGK62098.1"/>
    </source>
</evidence>
<comment type="caution">
    <text evidence="8">The sequence shown here is derived from an EMBL/GenBank/DDBJ whole genome shotgun (WGS) entry which is preliminary data.</text>
</comment>
<keyword evidence="9" id="KW-1185">Reference proteome</keyword>
<evidence type="ECO:0000256" key="2">
    <source>
        <dbReference type="ARBA" id="ARBA00022679"/>
    </source>
</evidence>
<keyword evidence="2 4" id="KW-0808">Transferase</keyword>
<name>A0ABQ2F568_9MICO</name>
<feature type="domain" description="Carbohydrate kinase FGGY C-terminal" evidence="7">
    <location>
        <begin position="324"/>
        <end position="435"/>
    </location>
</feature>
<dbReference type="RefSeq" id="WP_022920677.1">
    <property type="nucleotide sequence ID" value="NZ_BMLB01000002.1"/>
</dbReference>
<dbReference type="InterPro" id="IPR050406">
    <property type="entry name" value="FGGY_Carb_Kinase"/>
</dbReference>
<dbReference type="PIRSF" id="PIRSF000538">
    <property type="entry name" value="GlpK"/>
    <property type="match status" value="1"/>
</dbReference>
<dbReference type="SUPFAM" id="SSF53067">
    <property type="entry name" value="Actin-like ATPase domain"/>
    <property type="match status" value="2"/>
</dbReference>
<keyword evidence="3 4" id="KW-0418">Kinase</keyword>
<evidence type="ECO:0000256" key="3">
    <source>
        <dbReference type="ARBA" id="ARBA00022777"/>
    </source>
</evidence>
<feature type="domain" description="Carbohydrate kinase FGGY N-terminal" evidence="6">
    <location>
        <begin position="10"/>
        <end position="250"/>
    </location>
</feature>
<dbReference type="GO" id="GO:0016301">
    <property type="term" value="F:kinase activity"/>
    <property type="evidence" value="ECO:0007669"/>
    <property type="project" value="UniProtKB-KW"/>
</dbReference>
<proteinExistence type="inferred from homology"/>
<comment type="similarity">
    <text evidence="1 4">Belongs to the FGGY kinase family.</text>
</comment>
<dbReference type="InterPro" id="IPR018483">
    <property type="entry name" value="Carb_kinase_FGGY_CS"/>
</dbReference>
<accession>A0ABQ2F568</accession>
<dbReference type="InterPro" id="IPR018484">
    <property type="entry name" value="FGGY_N"/>
</dbReference>
<reference evidence="9" key="1">
    <citation type="journal article" date="2019" name="Int. J. Syst. Evol. Microbiol.">
        <title>The Global Catalogue of Microorganisms (GCM) 10K type strain sequencing project: providing services to taxonomists for standard genome sequencing and annotation.</title>
        <authorList>
            <consortium name="The Broad Institute Genomics Platform"/>
            <consortium name="The Broad Institute Genome Sequencing Center for Infectious Disease"/>
            <person name="Wu L."/>
            <person name="Ma J."/>
        </authorList>
    </citation>
    <scope>NUCLEOTIDE SEQUENCE [LARGE SCALE GENOMIC DNA]</scope>
    <source>
        <strain evidence="9">CGMCC 1.5362</strain>
    </source>
</reference>
<protein>
    <submittedName>
        <fullName evidence="8">Gluconate kinase</fullName>
    </submittedName>
</protein>
<dbReference type="PANTHER" id="PTHR43095">
    <property type="entry name" value="SUGAR KINASE"/>
    <property type="match status" value="1"/>
</dbReference>
<evidence type="ECO:0000313" key="9">
    <source>
        <dbReference type="Proteomes" id="UP000662111"/>
    </source>
</evidence>
<dbReference type="InterPro" id="IPR000577">
    <property type="entry name" value="Carb_kinase_FGGY"/>
</dbReference>
<dbReference type="Pfam" id="PF02782">
    <property type="entry name" value="FGGY_C"/>
    <property type="match status" value="1"/>
</dbReference>
<organism evidence="8 9">
    <name type="scientific">Ornithinimicrobium pekingense</name>
    <dbReference type="NCBI Taxonomy" id="384677"/>
    <lineage>
        <taxon>Bacteria</taxon>
        <taxon>Bacillati</taxon>
        <taxon>Actinomycetota</taxon>
        <taxon>Actinomycetes</taxon>
        <taxon>Micrococcales</taxon>
        <taxon>Ornithinimicrobiaceae</taxon>
        <taxon>Ornithinimicrobium</taxon>
    </lineage>
</organism>
<evidence type="ECO:0000256" key="4">
    <source>
        <dbReference type="RuleBase" id="RU003733"/>
    </source>
</evidence>
<feature type="region of interest" description="Disordered" evidence="5">
    <location>
        <begin position="36"/>
        <end position="57"/>
    </location>
</feature>
<sequence length="495" mass="50500">MARHQVLGSVLGLDVGTTTVTCAALVPGGTEPVPVVSRPVLRGRDEDGQPRPDPSSLLDACDEALRACVAAVDGRVTAVGVSADPCPVVGLDRAGRPLTGVLTGTQARAAELAAGLRRMPVGLHLLRATGRPVRPGSPLAALMWSQDRDPELCGRVHAWVGLQGLVLHHLTGRLLVDRTSATASGLLDVATGTWHEGALELAGVGPEQLPRIVETTEILEVDPSAGHRTGLPAGTPVAAGAASHVCGVLGAVGASPGAADLALDRAGRLHVVSAGDPPARLPDGLSGSVLWQGRWVVGGELGGAWGPVPCTAPDVLERAGRTPHGAGGLTVLPHLPDDVSPVWEGSLPGAVLGLAPYHRAEHLARAVLEARALQVAVLLEAVVRLTGDVGPLDVRGGHLEHRWQLETLAAVLDRPVRTRAGPPPRAVGAAALALHGLGVATSPEAAGALLTVAQEPPVTVEPDPGLVDLHADRRRRLADLAGGLGAAAGRLAHVR</sequence>
<dbReference type="Proteomes" id="UP000662111">
    <property type="component" value="Unassembled WGS sequence"/>
</dbReference>
<evidence type="ECO:0000259" key="6">
    <source>
        <dbReference type="Pfam" id="PF00370"/>
    </source>
</evidence>
<dbReference type="Gene3D" id="3.30.420.40">
    <property type="match status" value="2"/>
</dbReference>
<evidence type="ECO:0000256" key="5">
    <source>
        <dbReference type="SAM" id="MobiDB-lite"/>
    </source>
</evidence>
<dbReference type="PANTHER" id="PTHR43095:SF2">
    <property type="entry name" value="GLUCONOKINASE"/>
    <property type="match status" value="1"/>
</dbReference>
<evidence type="ECO:0000259" key="7">
    <source>
        <dbReference type="Pfam" id="PF02782"/>
    </source>
</evidence>
<dbReference type="InterPro" id="IPR018485">
    <property type="entry name" value="FGGY_C"/>
</dbReference>
<dbReference type="PROSITE" id="PS00445">
    <property type="entry name" value="FGGY_KINASES_2"/>
    <property type="match status" value="1"/>
</dbReference>
<dbReference type="InterPro" id="IPR043129">
    <property type="entry name" value="ATPase_NBD"/>
</dbReference>